<dbReference type="STRING" id="1754192.A0A1Y1XAD8"/>
<dbReference type="EMBL" id="MCFG01000088">
    <property type="protein sequence ID" value="ORX82712.1"/>
    <property type="molecule type" value="Genomic_DNA"/>
</dbReference>
<keyword evidence="2 3" id="KW-0040">ANK repeat</keyword>
<evidence type="ECO:0000256" key="2">
    <source>
        <dbReference type="ARBA" id="ARBA00023043"/>
    </source>
</evidence>
<reference evidence="4 5" key="1">
    <citation type="submission" date="2016-08" db="EMBL/GenBank/DDBJ databases">
        <title>A Parts List for Fungal Cellulosomes Revealed by Comparative Genomics.</title>
        <authorList>
            <consortium name="DOE Joint Genome Institute"/>
            <person name="Haitjema C.H."/>
            <person name="Gilmore S.P."/>
            <person name="Henske J.K."/>
            <person name="Solomon K.V."/>
            <person name="De Groot R."/>
            <person name="Kuo A."/>
            <person name="Mondo S.J."/>
            <person name="Salamov A.A."/>
            <person name="Labutti K."/>
            <person name="Zhao Z."/>
            <person name="Chiniquy J."/>
            <person name="Barry K."/>
            <person name="Brewer H.M."/>
            <person name="Purvine S.O."/>
            <person name="Wright A.T."/>
            <person name="Boxma B."/>
            <person name="Van Alen T."/>
            <person name="Hackstein J.H."/>
            <person name="Baker S.E."/>
            <person name="Grigoriev I.V."/>
            <person name="O'Malley M.A."/>
        </authorList>
    </citation>
    <scope>NUCLEOTIDE SEQUENCE [LARGE SCALE GENOMIC DNA]</scope>
    <source>
        <strain evidence="4 5">S4</strain>
    </source>
</reference>
<feature type="repeat" description="ANK" evidence="3">
    <location>
        <begin position="1"/>
        <end position="25"/>
    </location>
</feature>
<dbReference type="SMART" id="SM00248">
    <property type="entry name" value="ANK"/>
    <property type="match status" value="1"/>
</dbReference>
<feature type="non-terminal residue" evidence="4">
    <location>
        <position position="1"/>
    </location>
</feature>
<reference evidence="4 5" key="2">
    <citation type="submission" date="2016-08" db="EMBL/GenBank/DDBJ databases">
        <title>Pervasive Adenine N6-methylation of Active Genes in Fungi.</title>
        <authorList>
            <consortium name="DOE Joint Genome Institute"/>
            <person name="Mondo S.J."/>
            <person name="Dannebaum R.O."/>
            <person name="Kuo R.C."/>
            <person name="Labutti K."/>
            <person name="Haridas S."/>
            <person name="Kuo A."/>
            <person name="Salamov A."/>
            <person name="Ahrendt S.R."/>
            <person name="Lipzen A."/>
            <person name="Sullivan W."/>
            <person name="Andreopoulos W.B."/>
            <person name="Clum A."/>
            <person name="Lindquist E."/>
            <person name="Daum C."/>
            <person name="Ramamoorthy G.K."/>
            <person name="Gryganskyi A."/>
            <person name="Culley D."/>
            <person name="Magnuson J.K."/>
            <person name="James T.Y."/>
            <person name="O'Malley M.A."/>
            <person name="Stajich J.E."/>
            <person name="Spatafora J.W."/>
            <person name="Visel A."/>
            <person name="Grigoriev I.V."/>
        </authorList>
    </citation>
    <scope>NUCLEOTIDE SEQUENCE [LARGE SCALE GENOMIC DNA]</scope>
    <source>
        <strain evidence="4 5">S4</strain>
    </source>
</reference>
<dbReference type="PROSITE" id="PS50088">
    <property type="entry name" value="ANK_REPEAT"/>
    <property type="match status" value="2"/>
</dbReference>
<evidence type="ECO:0000256" key="1">
    <source>
        <dbReference type="ARBA" id="ARBA00022737"/>
    </source>
</evidence>
<keyword evidence="1" id="KW-0677">Repeat</keyword>
<evidence type="ECO:0000313" key="5">
    <source>
        <dbReference type="Proteomes" id="UP000193944"/>
    </source>
</evidence>
<keyword evidence="5" id="KW-1185">Reference proteome</keyword>
<feature type="repeat" description="ANK" evidence="3">
    <location>
        <begin position="26"/>
        <end position="58"/>
    </location>
</feature>
<dbReference type="Proteomes" id="UP000193944">
    <property type="component" value="Unassembled WGS sequence"/>
</dbReference>
<dbReference type="PANTHER" id="PTHR24171">
    <property type="entry name" value="ANKYRIN REPEAT DOMAIN-CONTAINING PROTEIN 39-RELATED"/>
    <property type="match status" value="1"/>
</dbReference>
<dbReference type="InterPro" id="IPR036770">
    <property type="entry name" value="Ankyrin_rpt-contain_sf"/>
</dbReference>
<gene>
    <name evidence="4" type="ORF">BCR32DRAFT_202472</name>
</gene>
<name>A0A1Y1XAD8_9FUNG</name>
<dbReference type="PROSITE" id="PS50297">
    <property type="entry name" value="ANK_REP_REGION"/>
    <property type="match status" value="1"/>
</dbReference>
<proteinExistence type="predicted"/>
<sequence length="96" mass="10394">ACNNGNTHALTLLIDCGADMDVGDKDGNTPLHLSVLSNNKEMVKKLATRGCNREKINNDGKTAKGIAGLKGFTEIFEFLANFNNTLIGIIKKFKNL</sequence>
<protein>
    <submittedName>
        <fullName evidence="4">Ankyrin</fullName>
    </submittedName>
</protein>
<dbReference type="Gene3D" id="1.25.40.20">
    <property type="entry name" value="Ankyrin repeat-containing domain"/>
    <property type="match status" value="1"/>
</dbReference>
<dbReference type="AlphaFoldDB" id="A0A1Y1XAD8"/>
<evidence type="ECO:0000256" key="3">
    <source>
        <dbReference type="PROSITE-ProRule" id="PRU00023"/>
    </source>
</evidence>
<accession>A0A1Y1XAD8</accession>
<dbReference type="InterPro" id="IPR002110">
    <property type="entry name" value="Ankyrin_rpt"/>
</dbReference>
<organism evidence="4 5">
    <name type="scientific">Anaeromyces robustus</name>
    <dbReference type="NCBI Taxonomy" id="1754192"/>
    <lineage>
        <taxon>Eukaryota</taxon>
        <taxon>Fungi</taxon>
        <taxon>Fungi incertae sedis</taxon>
        <taxon>Chytridiomycota</taxon>
        <taxon>Chytridiomycota incertae sedis</taxon>
        <taxon>Neocallimastigomycetes</taxon>
        <taxon>Neocallimastigales</taxon>
        <taxon>Neocallimastigaceae</taxon>
        <taxon>Anaeromyces</taxon>
    </lineage>
</organism>
<comment type="caution">
    <text evidence="4">The sequence shown here is derived from an EMBL/GenBank/DDBJ whole genome shotgun (WGS) entry which is preliminary data.</text>
</comment>
<dbReference type="Pfam" id="PF12796">
    <property type="entry name" value="Ank_2"/>
    <property type="match status" value="1"/>
</dbReference>
<evidence type="ECO:0000313" key="4">
    <source>
        <dbReference type="EMBL" id="ORX82712.1"/>
    </source>
</evidence>
<dbReference type="SUPFAM" id="SSF48403">
    <property type="entry name" value="Ankyrin repeat"/>
    <property type="match status" value="1"/>
</dbReference>
<dbReference type="OrthoDB" id="5401212at2759"/>